<comment type="caution">
    <text evidence="4">The sequence shown here is derived from an EMBL/GenBank/DDBJ whole genome shotgun (WGS) entry which is preliminary data.</text>
</comment>
<evidence type="ECO:0000313" key="4">
    <source>
        <dbReference type="EMBL" id="KAJ1360038.1"/>
    </source>
</evidence>
<dbReference type="PANTHER" id="PTHR10127:SF880">
    <property type="entry name" value="ZINC METALLOPROTEINASE NAS-5"/>
    <property type="match status" value="1"/>
</dbReference>
<feature type="signal peptide" evidence="2">
    <location>
        <begin position="1"/>
        <end position="22"/>
    </location>
</feature>
<evidence type="ECO:0000259" key="3">
    <source>
        <dbReference type="PROSITE" id="PS51864"/>
    </source>
</evidence>
<dbReference type="Proteomes" id="UP001196413">
    <property type="component" value="Unassembled WGS sequence"/>
</dbReference>
<dbReference type="EMBL" id="JAHQIW010003767">
    <property type="protein sequence ID" value="KAJ1360038.1"/>
    <property type="molecule type" value="Genomic_DNA"/>
</dbReference>
<feature type="domain" description="Peptidase M12A" evidence="3">
    <location>
        <begin position="53"/>
        <end position="124"/>
    </location>
</feature>
<keyword evidence="2" id="KW-0732">Signal</keyword>
<comment type="caution">
    <text evidence="1">Lacks conserved residue(s) required for the propagation of feature annotation.</text>
</comment>
<dbReference type="Gene3D" id="3.40.390.10">
    <property type="entry name" value="Collagenase (Catalytic Domain)"/>
    <property type="match status" value="1"/>
</dbReference>
<proteinExistence type="predicted"/>
<evidence type="ECO:0000256" key="1">
    <source>
        <dbReference type="PROSITE-ProRule" id="PRU01211"/>
    </source>
</evidence>
<dbReference type="GO" id="GO:0006508">
    <property type="term" value="P:proteolysis"/>
    <property type="evidence" value="ECO:0007669"/>
    <property type="project" value="InterPro"/>
</dbReference>
<keyword evidence="5" id="KW-1185">Reference proteome</keyword>
<dbReference type="PROSITE" id="PS51864">
    <property type="entry name" value="ASTACIN"/>
    <property type="match status" value="1"/>
</dbReference>
<gene>
    <name evidence="4" type="ORF">KIN20_018918</name>
</gene>
<sequence>MAASLTIWHLLAYLSVVELALARGKIVNIFKRGNDILQLHRAPGSISDGKLRSAIFNDSEDKWNLTDSKGRIVIPYIISGKFDAIELSTIKTAMKRIRRNTCVRFRKRKTEADYVDIQNEKDQG</sequence>
<dbReference type="InterPro" id="IPR001506">
    <property type="entry name" value="Peptidase_M12A"/>
</dbReference>
<dbReference type="SUPFAM" id="SSF55486">
    <property type="entry name" value="Metalloproteases ('zincins'), catalytic domain"/>
    <property type="match status" value="1"/>
</dbReference>
<dbReference type="AlphaFoldDB" id="A0AAD5MNP1"/>
<dbReference type="GO" id="GO:0004222">
    <property type="term" value="F:metalloendopeptidase activity"/>
    <property type="evidence" value="ECO:0007669"/>
    <property type="project" value="InterPro"/>
</dbReference>
<dbReference type="Pfam" id="PF01400">
    <property type="entry name" value="Astacin"/>
    <property type="match status" value="1"/>
</dbReference>
<feature type="chain" id="PRO_5042250241" description="Peptidase M12A domain-containing protein" evidence="2">
    <location>
        <begin position="23"/>
        <end position="124"/>
    </location>
</feature>
<dbReference type="PANTHER" id="PTHR10127">
    <property type="entry name" value="DISCOIDIN, CUB, EGF, LAMININ , AND ZINC METALLOPROTEASE DOMAIN CONTAINING"/>
    <property type="match status" value="1"/>
</dbReference>
<evidence type="ECO:0000256" key="2">
    <source>
        <dbReference type="SAM" id="SignalP"/>
    </source>
</evidence>
<accession>A0AAD5MNP1</accession>
<organism evidence="4 5">
    <name type="scientific">Parelaphostrongylus tenuis</name>
    <name type="common">Meningeal worm</name>
    <dbReference type="NCBI Taxonomy" id="148309"/>
    <lineage>
        <taxon>Eukaryota</taxon>
        <taxon>Metazoa</taxon>
        <taxon>Ecdysozoa</taxon>
        <taxon>Nematoda</taxon>
        <taxon>Chromadorea</taxon>
        <taxon>Rhabditida</taxon>
        <taxon>Rhabditina</taxon>
        <taxon>Rhabditomorpha</taxon>
        <taxon>Strongyloidea</taxon>
        <taxon>Metastrongylidae</taxon>
        <taxon>Parelaphostrongylus</taxon>
    </lineage>
</organism>
<name>A0AAD5MNP1_PARTN</name>
<dbReference type="InterPro" id="IPR024079">
    <property type="entry name" value="MetalloPept_cat_dom_sf"/>
</dbReference>
<protein>
    <recommendedName>
        <fullName evidence="3">Peptidase M12A domain-containing protein</fullName>
    </recommendedName>
</protein>
<reference evidence="4" key="1">
    <citation type="submission" date="2021-06" db="EMBL/GenBank/DDBJ databases">
        <title>Parelaphostrongylus tenuis whole genome reference sequence.</title>
        <authorList>
            <person name="Garwood T.J."/>
            <person name="Larsen P.A."/>
            <person name="Fountain-Jones N.M."/>
            <person name="Garbe J.R."/>
            <person name="Macchietto M.G."/>
            <person name="Kania S.A."/>
            <person name="Gerhold R.W."/>
            <person name="Richards J.E."/>
            <person name="Wolf T.M."/>
        </authorList>
    </citation>
    <scope>NUCLEOTIDE SEQUENCE</scope>
    <source>
        <strain evidence="4">MNPRO001-30</strain>
        <tissue evidence="4">Meninges</tissue>
    </source>
</reference>
<evidence type="ECO:0000313" key="5">
    <source>
        <dbReference type="Proteomes" id="UP001196413"/>
    </source>
</evidence>